<gene>
    <name evidence="1" type="ORF">HPB50_016081</name>
</gene>
<name>A0ACB7T2G8_HYAAI</name>
<dbReference type="Proteomes" id="UP000821845">
    <property type="component" value="Chromosome 11"/>
</dbReference>
<accession>A0ACB7T2G8</accession>
<sequence>MATRLPLFVAILVVLLGGALPYHTGAPQGACNDMVPGHGRLAETPADSFSLTAQKQPDQSVKVTLTGTFKGFFLQARKADDVDSLVPGKFVAEDNSTRTADCSGEEATALTHKDGEVKSQVSTTWTPPSNWEGQVVFRATAVLDYQNYVERIFSAPVSIERTAVTTPATNAAYSGCGQTMGCFGTPKGCLSRGTCSLLLTYVARGDGVDFELTAPARHESMWIAAGISETPSMDMASVVECLRNKGVMSMRESWNSDNKKNIMIANQTPGLTFIKRDYMDGMLRCSWHRAHVTSVQKTTFNTATNSYHLLLAAGQFEGNTDVKKEHYERDYTKAPVNLKAMQVALGGAGSDIFIKLHGSLMIVAWVLLVSVGILLARHYKNVWEATTVCGVKPWFAFHRVLMMIAVAMMIAALVLIFYRVGQWSVTENPHPILGIVCSVLGFCQPIMALFRCHPHEDNRYIFNWAHWFNGNAAQIVAVATIFFAAGLEKAQLKGADWFVYILAAFVGFHVLVHIVMQLHSGLMSKKVASNDIKMQDRSAPNGVHAVEPGIDMEPPATDAPGGGFRRFMLGIYLVVAILVVAALVSTIWFATGAITTTVTSRSDDENKNWLASCVSCLRTKRNMPLAESSLATNFHPRRNLHLVD</sequence>
<evidence type="ECO:0000313" key="1">
    <source>
        <dbReference type="EMBL" id="KAH6941308.1"/>
    </source>
</evidence>
<protein>
    <submittedName>
        <fullName evidence="1">Uncharacterized protein</fullName>
    </submittedName>
</protein>
<proteinExistence type="predicted"/>
<reference evidence="1" key="1">
    <citation type="submission" date="2020-05" db="EMBL/GenBank/DDBJ databases">
        <title>Large-scale comparative analyses of tick genomes elucidate their genetic diversity and vector capacities.</title>
        <authorList>
            <person name="Jia N."/>
            <person name="Wang J."/>
            <person name="Shi W."/>
            <person name="Du L."/>
            <person name="Sun Y."/>
            <person name="Zhan W."/>
            <person name="Jiang J."/>
            <person name="Wang Q."/>
            <person name="Zhang B."/>
            <person name="Ji P."/>
            <person name="Sakyi L.B."/>
            <person name="Cui X."/>
            <person name="Yuan T."/>
            <person name="Jiang B."/>
            <person name="Yang W."/>
            <person name="Lam T.T.-Y."/>
            <person name="Chang Q."/>
            <person name="Ding S."/>
            <person name="Wang X."/>
            <person name="Zhu J."/>
            <person name="Ruan X."/>
            <person name="Zhao L."/>
            <person name="Wei J."/>
            <person name="Que T."/>
            <person name="Du C."/>
            <person name="Cheng J."/>
            <person name="Dai P."/>
            <person name="Han X."/>
            <person name="Huang E."/>
            <person name="Gao Y."/>
            <person name="Liu J."/>
            <person name="Shao H."/>
            <person name="Ye R."/>
            <person name="Li L."/>
            <person name="Wei W."/>
            <person name="Wang X."/>
            <person name="Wang C."/>
            <person name="Yang T."/>
            <person name="Huo Q."/>
            <person name="Li W."/>
            <person name="Guo W."/>
            <person name="Chen H."/>
            <person name="Zhou L."/>
            <person name="Ni X."/>
            <person name="Tian J."/>
            <person name="Zhou Y."/>
            <person name="Sheng Y."/>
            <person name="Liu T."/>
            <person name="Pan Y."/>
            <person name="Xia L."/>
            <person name="Li J."/>
            <person name="Zhao F."/>
            <person name="Cao W."/>
        </authorList>
    </citation>
    <scope>NUCLEOTIDE SEQUENCE</scope>
    <source>
        <strain evidence="1">Hyas-2018</strain>
    </source>
</reference>
<comment type="caution">
    <text evidence="1">The sequence shown here is derived from an EMBL/GenBank/DDBJ whole genome shotgun (WGS) entry which is preliminary data.</text>
</comment>
<organism evidence="1 2">
    <name type="scientific">Hyalomma asiaticum</name>
    <name type="common">Tick</name>
    <dbReference type="NCBI Taxonomy" id="266040"/>
    <lineage>
        <taxon>Eukaryota</taxon>
        <taxon>Metazoa</taxon>
        <taxon>Ecdysozoa</taxon>
        <taxon>Arthropoda</taxon>
        <taxon>Chelicerata</taxon>
        <taxon>Arachnida</taxon>
        <taxon>Acari</taxon>
        <taxon>Parasitiformes</taxon>
        <taxon>Ixodida</taxon>
        <taxon>Ixodoidea</taxon>
        <taxon>Ixodidae</taxon>
        <taxon>Hyalomminae</taxon>
        <taxon>Hyalomma</taxon>
    </lineage>
</organism>
<keyword evidence="2" id="KW-1185">Reference proteome</keyword>
<evidence type="ECO:0000313" key="2">
    <source>
        <dbReference type="Proteomes" id="UP000821845"/>
    </source>
</evidence>
<dbReference type="EMBL" id="CM023491">
    <property type="protein sequence ID" value="KAH6941308.1"/>
    <property type="molecule type" value="Genomic_DNA"/>
</dbReference>